<evidence type="ECO:0000256" key="6">
    <source>
        <dbReference type="ARBA" id="ARBA00023136"/>
    </source>
</evidence>
<dbReference type="AlphaFoldDB" id="A0AA89BN51"/>
<feature type="transmembrane region" description="Helical" evidence="8">
    <location>
        <begin position="546"/>
        <end position="569"/>
    </location>
</feature>
<keyword evidence="3" id="KW-1003">Cell membrane</keyword>
<feature type="transmembrane region" description="Helical" evidence="8">
    <location>
        <begin position="233"/>
        <end position="258"/>
    </location>
</feature>
<name>A0AA89BN51_PINIB</name>
<dbReference type="GO" id="GO:0015347">
    <property type="term" value="F:sodium-independent organic anion transmembrane transporter activity"/>
    <property type="evidence" value="ECO:0007669"/>
    <property type="project" value="TreeGrafter"/>
</dbReference>
<dbReference type="SUPFAM" id="SSF100895">
    <property type="entry name" value="Kazal-type serine protease inhibitors"/>
    <property type="match status" value="1"/>
</dbReference>
<reference evidence="10" key="1">
    <citation type="submission" date="2019-08" db="EMBL/GenBank/DDBJ databases">
        <title>The improved chromosome-level genome for the pearl oyster Pinctada fucata martensii using PacBio sequencing and Hi-C.</title>
        <authorList>
            <person name="Zheng Z."/>
        </authorList>
    </citation>
    <scope>NUCLEOTIDE SEQUENCE</scope>
    <source>
        <strain evidence="10">ZZ-2019</strain>
        <tissue evidence="10">Adductor muscle</tissue>
    </source>
</reference>
<evidence type="ECO:0000313" key="10">
    <source>
        <dbReference type="EMBL" id="KAK3087583.1"/>
    </source>
</evidence>
<keyword evidence="7" id="KW-1015">Disulfide bond</keyword>
<evidence type="ECO:0000313" key="11">
    <source>
        <dbReference type="Proteomes" id="UP001186944"/>
    </source>
</evidence>
<feature type="transmembrane region" description="Helical" evidence="8">
    <location>
        <begin position="636"/>
        <end position="658"/>
    </location>
</feature>
<feature type="transmembrane region" description="Helical" evidence="8">
    <location>
        <begin position="270"/>
        <end position="296"/>
    </location>
</feature>
<dbReference type="GO" id="GO:0016323">
    <property type="term" value="C:basolateral plasma membrane"/>
    <property type="evidence" value="ECO:0007669"/>
    <property type="project" value="TreeGrafter"/>
</dbReference>
<evidence type="ECO:0000256" key="4">
    <source>
        <dbReference type="ARBA" id="ARBA00022692"/>
    </source>
</evidence>
<dbReference type="InterPro" id="IPR002350">
    <property type="entry name" value="Kazal_dom"/>
</dbReference>
<dbReference type="PANTHER" id="PTHR11388:SF142">
    <property type="entry name" value="SOLUTE CARRIER ORGANIC ANION TRANSPORTER FAMILY MEMBER 5A1"/>
    <property type="match status" value="1"/>
</dbReference>
<dbReference type="Gene3D" id="3.30.60.30">
    <property type="match status" value="1"/>
</dbReference>
<dbReference type="InterPro" id="IPR004156">
    <property type="entry name" value="OATP"/>
</dbReference>
<gene>
    <name evidence="10" type="ORF">FSP39_007828</name>
</gene>
<evidence type="ECO:0000256" key="2">
    <source>
        <dbReference type="ARBA" id="ARBA00009657"/>
    </source>
</evidence>
<dbReference type="GO" id="GO:0043252">
    <property type="term" value="P:sodium-independent organic anion transport"/>
    <property type="evidence" value="ECO:0007669"/>
    <property type="project" value="TreeGrafter"/>
</dbReference>
<evidence type="ECO:0000256" key="3">
    <source>
        <dbReference type="ARBA" id="ARBA00022475"/>
    </source>
</evidence>
<evidence type="ECO:0000256" key="5">
    <source>
        <dbReference type="ARBA" id="ARBA00022989"/>
    </source>
</evidence>
<dbReference type="InterPro" id="IPR036259">
    <property type="entry name" value="MFS_trans_sf"/>
</dbReference>
<feature type="transmembrane region" description="Helical" evidence="8">
    <location>
        <begin position="316"/>
        <end position="338"/>
    </location>
</feature>
<evidence type="ECO:0000256" key="8">
    <source>
        <dbReference type="SAM" id="Phobius"/>
    </source>
</evidence>
<dbReference type="PANTHER" id="PTHR11388">
    <property type="entry name" value="ORGANIC ANION TRANSPORTER"/>
    <property type="match status" value="1"/>
</dbReference>
<comment type="subcellular location">
    <subcellularLocation>
        <location evidence="1">Cell membrane</location>
        <topology evidence="1">Multi-pass membrane protein</topology>
    </subcellularLocation>
</comment>
<evidence type="ECO:0000256" key="1">
    <source>
        <dbReference type="ARBA" id="ARBA00004651"/>
    </source>
</evidence>
<dbReference type="EMBL" id="VSWD01000011">
    <property type="protein sequence ID" value="KAK3087583.1"/>
    <property type="molecule type" value="Genomic_DNA"/>
</dbReference>
<keyword evidence="11" id="KW-1185">Reference proteome</keyword>
<keyword evidence="4 8" id="KW-0812">Transmembrane</keyword>
<dbReference type="Pfam" id="PF07648">
    <property type="entry name" value="Kazal_2"/>
    <property type="match status" value="1"/>
</dbReference>
<feature type="transmembrane region" description="Helical" evidence="8">
    <location>
        <begin position="97"/>
        <end position="119"/>
    </location>
</feature>
<evidence type="ECO:0000259" key="9">
    <source>
        <dbReference type="PROSITE" id="PS51465"/>
    </source>
</evidence>
<proteinExistence type="inferred from homology"/>
<feature type="transmembrane region" description="Helical" evidence="8">
    <location>
        <begin position="171"/>
        <end position="189"/>
    </location>
</feature>
<sequence>MAAKRPTLRDLDDYTVPVRPLAETAATPGSQSQVSTSSGYSVSSTCQFLKGKTEKDEYVRHNLPRLLESKEEYQNTEPLSCGIGKCRPSFFQRFTNIKAFVTCMSLLLAVTGTLSTGYLNSVLTTIEKRFEIGSSISGLIAASYEFGSLAAVVFISYFGGRRHIPKWIGRGIFFMGLGSITFALPHFFAEKYTVYQGISQNNTDENICKTTQGPTDSYPDQCIDKNAGHLEYVLILISAQILIGTGGTPILTLGTTYVDNHVAKEKAPAYLAFIYASGVLGPVLGYGLGALLLQYYVDVFSYEVDISPSDPQWIGAWWGGFIICGGLLLCLVPVFLSFPRVLVNEKKKLLESKTKEDLLKPDDQQSRHSDDYGKTIKGGIGIPGAVVGILVGGFILKRFQLQPKGAIQLTLLLNALALVGFLSFLTLGCKNLKIAGATIPYHTPSNAFNSTDLESLDIQANLTSTCNMDCACSDNDLEPICGINGITYFSPCHAGCTRFYSYITPEEKLVNFSGCTCIMENVSITPEVIMSPVATNGPCKSTCQNLLPFLILLVLITTTVAGTQMPLLMVTLRSVHEEERCFALGVQFVILRLFAHIPSPIMFGNTIDTACLLWRDNCGSSGSCLVYDIEQFRYKYVGISAGLKLLGFILFSVVCVLIHIKGKKEERHANLTVSYHNIFIANLRLHVC</sequence>
<dbReference type="Pfam" id="PF03137">
    <property type="entry name" value="OATP"/>
    <property type="match status" value="1"/>
</dbReference>
<protein>
    <recommendedName>
        <fullName evidence="9">Kazal-like domain-containing protein</fullName>
    </recommendedName>
</protein>
<dbReference type="SUPFAM" id="SSF103473">
    <property type="entry name" value="MFS general substrate transporter"/>
    <property type="match status" value="1"/>
</dbReference>
<comment type="similarity">
    <text evidence="2">Belongs to the organo anion transporter (TC 2.A.60) family.</text>
</comment>
<dbReference type="Gene3D" id="1.20.1250.20">
    <property type="entry name" value="MFS general substrate transporter like domains"/>
    <property type="match status" value="1"/>
</dbReference>
<accession>A0AA89BN51</accession>
<keyword evidence="5 8" id="KW-1133">Transmembrane helix</keyword>
<dbReference type="InterPro" id="IPR036058">
    <property type="entry name" value="Kazal_dom_sf"/>
</dbReference>
<keyword evidence="6 8" id="KW-0472">Membrane</keyword>
<feature type="domain" description="Kazal-like" evidence="9">
    <location>
        <begin position="460"/>
        <end position="516"/>
    </location>
</feature>
<feature type="transmembrane region" description="Helical" evidence="8">
    <location>
        <begin position="139"/>
        <end position="159"/>
    </location>
</feature>
<organism evidence="10 11">
    <name type="scientific">Pinctada imbricata</name>
    <name type="common">Atlantic pearl-oyster</name>
    <name type="synonym">Pinctada martensii</name>
    <dbReference type="NCBI Taxonomy" id="66713"/>
    <lineage>
        <taxon>Eukaryota</taxon>
        <taxon>Metazoa</taxon>
        <taxon>Spiralia</taxon>
        <taxon>Lophotrochozoa</taxon>
        <taxon>Mollusca</taxon>
        <taxon>Bivalvia</taxon>
        <taxon>Autobranchia</taxon>
        <taxon>Pteriomorphia</taxon>
        <taxon>Pterioida</taxon>
        <taxon>Pterioidea</taxon>
        <taxon>Pteriidae</taxon>
        <taxon>Pinctada</taxon>
    </lineage>
</organism>
<comment type="caution">
    <text evidence="10">The sequence shown here is derived from an EMBL/GenBank/DDBJ whole genome shotgun (WGS) entry which is preliminary data.</text>
</comment>
<evidence type="ECO:0000256" key="7">
    <source>
        <dbReference type="ARBA" id="ARBA00023157"/>
    </source>
</evidence>
<dbReference type="Proteomes" id="UP001186944">
    <property type="component" value="Unassembled WGS sequence"/>
</dbReference>
<feature type="transmembrane region" description="Helical" evidence="8">
    <location>
        <begin position="406"/>
        <end position="427"/>
    </location>
</feature>
<dbReference type="PROSITE" id="PS51465">
    <property type="entry name" value="KAZAL_2"/>
    <property type="match status" value="1"/>
</dbReference>